<evidence type="ECO:0000313" key="8">
    <source>
        <dbReference type="EMBL" id="MST98529.1"/>
    </source>
</evidence>
<sequence length="1028" mass="116419">MNPELFEPVGDFLAEIIHFPILPVFGCEFSCADSISHHHEKIKRPDKKSHFFRSFFRPRSCKSRPEPLHYETLLSDWQPQEYVNMSELIDLLENPSVFGINKLPPRATSWPSKRLSIAPDEFLYDIGDWRLPLDGPWRLHWSPVPEEETGGFEAPAFDDSGWDEIELPANLECAGYGTPIYSNITYPFHCDPPHVMGEPPENWTAWAERNPTGRFRRRFVLPEEWRGRRVVLHFAGVQTAFRLWVNGVFAGYSEDSMGPAEFDVTTLVRAGENVVAAECYKYSSASYLEDQDFWRLSGIFRSVFAYSTAEVFIADAAVTADPESGTVRAEVEVERWDGSLSLELVVRDPSGAIAAQASGGRSLAAPVPAPKRWSAETPELYTVTVALRRGDGILDIRHFRTGFRSIEVRDRQLFFNGRPIKLHGVNRHELDPRRGRAVTREGMLRDITMIKAANLDAVRCSHYPNHPLWYELCDRYGLYVIDEANIESHHLSYHACVLPGDDPVWEPAVLDRVERLVKTDRNSVSVTIWSLGNEAGYGTAFEAAAAHIRRYDPRPIQYADMNVVAEFDSQTYPTPHWLAEYSKDNAVRIGEHGEIPHPRQHGPNPSTKPFIMNEYAHAMGNSTGNFFEYWDVIDRTKCLAGGFIWEWCEHALATPRGYAYGGDFGDWPNDGNFCCDGLVRSNREANPGLCEVKWVHRPLVAALDREARTITLTNRRSFRSTAGEAIGWKLLADGREAASGGWDFVLGPGESKTVPYPAELPEGIERFWRISLGESAETELPLDADLSFSVFPDGNPFWADPAALRETEKPGLPLLESPEVVLDRAETDNDRGCKFDLRTHTRKPEDFRTSLVWKTNGMETVAEIGFIPEKYCPEIARFGLRLLLPESAVRRVDWYGRGPHEAYCDRKRSALVGRYGADPATLCTPYTRPQENGQRIDVRTLRLTSESGEVLEILSDRLFGFTLRPYRAASLVKARHNEELGDEGIWELTLDHVQRGVGGDNSWSLDVHDEYRIPNRALAAKFLFRGKR</sequence>
<evidence type="ECO:0000256" key="4">
    <source>
        <dbReference type="ARBA" id="ARBA00022801"/>
    </source>
</evidence>
<dbReference type="Pfam" id="PF00703">
    <property type="entry name" value="Glyco_hydro_2"/>
    <property type="match status" value="1"/>
</dbReference>
<dbReference type="GO" id="GO:0005990">
    <property type="term" value="P:lactose catabolic process"/>
    <property type="evidence" value="ECO:0007669"/>
    <property type="project" value="TreeGrafter"/>
</dbReference>
<dbReference type="InterPro" id="IPR050347">
    <property type="entry name" value="Bact_Beta-galactosidase"/>
</dbReference>
<dbReference type="Pfam" id="PF02929">
    <property type="entry name" value="Bgal_small_N"/>
    <property type="match status" value="1"/>
</dbReference>
<evidence type="ECO:0000256" key="2">
    <source>
        <dbReference type="ARBA" id="ARBA00007401"/>
    </source>
</evidence>
<evidence type="ECO:0000313" key="9">
    <source>
        <dbReference type="Proteomes" id="UP000435649"/>
    </source>
</evidence>
<dbReference type="SUPFAM" id="SSF49303">
    <property type="entry name" value="beta-Galactosidase/glucuronidase domain"/>
    <property type="match status" value="2"/>
</dbReference>
<dbReference type="InterPro" id="IPR032312">
    <property type="entry name" value="LacZ_4"/>
</dbReference>
<proteinExistence type="inferred from homology"/>
<keyword evidence="5" id="KW-0326">Glycosidase</keyword>
<reference evidence="8 9" key="1">
    <citation type="submission" date="2019-08" db="EMBL/GenBank/DDBJ databases">
        <title>In-depth cultivation of the pig gut microbiome towards novel bacterial diversity and tailored functional studies.</title>
        <authorList>
            <person name="Wylensek D."/>
            <person name="Hitch T.C.A."/>
            <person name="Clavel T."/>
        </authorList>
    </citation>
    <scope>NUCLEOTIDE SEQUENCE [LARGE SCALE GENOMIC DNA]</scope>
    <source>
        <strain evidence="8 9">BBE-744-WT-12</strain>
    </source>
</reference>
<evidence type="ECO:0000256" key="6">
    <source>
        <dbReference type="ARBA" id="ARBA00032230"/>
    </source>
</evidence>
<dbReference type="InterPro" id="IPR004199">
    <property type="entry name" value="B-gal_small/dom_5"/>
</dbReference>
<organism evidence="8 9">
    <name type="scientific">Victivallis lenta</name>
    <dbReference type="NCBI Taxonomy" id="2606640"/>
    <lineage>
        <taxon>Bacteria</taxon>
        <taxon>Pseudomonadati</taxon>
        <taxon>Lentisphaerota</taxon>
        <taxon>Lentisphaeria</taxon>
        <taxon>Victivallales</taxon>
        <taxon>Victivallaceae</taxon>
        <taxon>Victivallis</taxon>
    </lineage>
</organism>
<comment type="caution">
    <text evidence="8">The sequence shown here is derived from an EMBL/GenBank/DDBJ whole genome shotgun (WGS) entry which is preliminary data.</text>
</comment>
<keyword evidence="4" id="KW-0378">Hydrolase</keyword>
<accession>A0A844G8B6</accession>
<evidence type="ECO:0000256" key="5">
    <source>
        <dbReference type="ARBA" id="ARBA00023295"/>
    </source>
</evidence>
<dbReference type="EC" id="3.2.1.23" evidence="3"/>
<dbReference type="SUPFAM" id="SSF74650">
    <property type="entry name" value="Galactose mutarotase-like"/>
    <property type="match status" value="1"/>
</dbReference>
<dbReference type="Pfam" id="PF16353">
    <property type="entry name" value="LacZ_4"/>
    <property type="match status" value="1"/>
</dbReference>
<dbReference type="PANTHER" id="PTHR46323:SF2">
    <property type="entry name" value="BETA-GALACTOSIDASE"/>
    <property type="match status" value="1"/>
</dbReference>
<dbReference type="Proteomes" id="UP000435649">
    <property type="component" value="Unassembled WGS sequence"/>
</dbReference>
<dbReference type="Gene3D" id="2.70.98.10">
    <property type="match status" value="1"/>
</dbReference>
<dbReference type="EMBL" id="VUNS01000020">
    <property type="protein sequence ID" value="MST98529.1"/>
    <property type="molecule type" value="Genomic_DNA"/>
</dbReference>
<dbReference type="PANTHER" id="PTHR46323">
    <property type="entry name" value="BETA-GALACTOSIDASE"/>
    <property type="match status" value="1"/>
</dbReference>
<dbReference type="GO" id="GO:0004565">
    <property type="term" value="F:beta-galactosidase activity"/>
    <property type="evidence" value="ECO:0007669"/>
    <property type="project" value="UniProtKB-EC"/>
</dbReference>
<dbReference type="Gene3D" id="2.60.40.10">
    <property type="entry name" value="Immunoglobulins"/>
    <property type="match status" value="2"/>
</dbReference>
<gene>
    <name evidence="8" type="ORF">FYJ85_15935</name>
</gene>
<dbReference type="InterPro" id="IPR013783">
    <property type="entry name" value="Ig-like_fold"/>
</dbReference>
<feature type="domain" description="Beta galactosidase small chain/" evidence="7">
    <location>
        <begin position="789"/>
        <end position="1025"/>
    </location>
</feature>
<comment type="similarity">
    <text evidence="2">Belongs to the glycosyl hydrolase 2 family.</text>
</comment>
<dbReference type="AlphaFoldDB" id="A0A844G8B6"/>
<evidence type="ECO:0000259" key="7">
    <source>
        <dbReference type="SMART" id="SM01038"/>
    </source>
</evidence>
<dbReference type="SUPFAM" id="SSF51445">
    <property type="entry name" value="(Trans)glycosidases"/>
    <property type="match status" value="1"/>
</dbReference>
<dbReference type="InterPro" id="IPR006102">
    <property type="entry name" value="Ig-like_GH2"/>
</dbReference>
<dbReference type="InterPro" id="IPR006101">
    <property type="entry name" value="Glyco_hydro_2"/>
</dbReference>
<name>A0A844G8B6_9BACT</name>
<dbReference type="SUPFAM" id="SSF49785">
    <property type="entry name" value="Galactose-binding domain-like"/>
    <property type="match status" value="1"/>
</dbReference>
<evidence type="ECO:0000256" key="3">
    <source>
        <dbReference type="ARBA" id="ARBA00012756"/>
    </source>
</evidence>
<dbReference type="InterPro" id="IPR006103">
    <property type="entry name" value="Glyco_hydro_2_cat"/>
</dbReference>
<dbReference type="InterPro" id="IPR008979">
    <property type="entry name" value="Galactose-bd-like_sf"/>
</dbReference>
<dbReference type="Pfam" id="PF02836">
    <property type="entry name" value="Glyco_hydro_2_C"/>
    <property type="match status" value="1"/>
</dbReference>
<comment type="catalytic activity">
    <reaction evidence="1">
        <text>Hydrolysis of terminal non-reducing beta-D-galactose residues in beta-D-galactosides.</text>
        <dbReference type="EC" id="3.2.1.23"/>
    </reaction>
</comment>
<dbReference type="Gene3D" id="3.20.20.80">
    <property type="entry name" value="Glycosidases"/>
    <property type="match status" value="1"/>
</dbReference>
<dbReference type="InterPro" id="IPR014718">
    <property type="entry name" value="GH-type_carb-bd"/>
</dbReference>
<dbReference type="GO" id="GO:0030246">
    <property type="term" value="F:carbohydrate binding"/>
    <property type="evidence" value="ECO:0007669"/>
    <property type="project" value="InterPro"/>
</dbReference>
<dbReference type="GO" id="GO:0009341">
    <property type="term" value="C:beta-galactosidase complex"/>
    <property type="evidence" value="ECO:0007669"/>
    <property type="project" value="InterPro"/>
</dbReference>
<protein>
    <recommendedName>
        <fullName evidence="3">beta-galactosidase</fullName>
        <ecNumber evidence="3">3.2.1.23</ecNumber>
    </recommendedName>
    <alternativeName>
        <fullName evidence="6">Lactase</fullName>
    </alternativeName>
</protein>
<dbReference type="SMART" id="SM01038">
    <property type="entry name" value="Bgal_small_N"/>
    <property type="match status" value="1"/>
</dbReference>
<evidence type="ECO:0000256" key="1">
    <source>
        <dbReference type="ARBA" id="ARBA00001412"/>
    </source>
</evidence>
<dbReference type="Gene3D" id="2.60.120.260">
    <property type="entry name" value="Galactose-binding domain-like"/>
    <property type="match status" value="1"/>
</dbReference>
<keyword evidence="9" id="KW-1185">Reference proteome</keyword>
<dbReference type="InterPro" id="IPR036156">
    <property type="entry name" value="Beta-gal/glucu_dom_sf"/>
</dbReference>
<dbReference type="InterPro" id="IPR006104">
    <property type="entry name" value="Glyco_hydro_2_N"/>
</dbReference>
<dbReference type="InterPro" id="IPR017853">
    <property type="entry name" value="GH"/>
</dbReference>
<dbReference type="InterPro" id="IPR011013">
    <property type="entry name" value="Gal_mutarotase_sf_dom"/>
</dbReference>
<dbReference type="Pfam" id="PF02837">
    <property type="entry name" value="Glyco_hydro_2_N"/>
    <property type="match status" value="1"/>
</dbReference>
<dbReference type="PRINTS" id="PR00132">
    <property type="entry name" value="GLHYDRLASE2"/>
</dbReference>